<dbReference type="Proteomes" id="UP000782554">
    <property type="component" value="Unassembled WGS sequence"/>
</dbReference>
<name>A0ABS7JRC3_9SPHN</name>
<reference evidence="1 2" key="1">
    <citation type="submission" date="2021-08" db="EMBL/GenBank/DDBJ databases">
        <title>Comparative Genomics Analysis of the Genus Qipengyuania Reveals Extensive Genetic Diversity and Metabolic Versatility, Including the Description of Fifteen Novel Species.</title>
        <authorList>
            <person name="Liu Y."/>
        </authorList>
    </citation>
    <scope>NUCLEOTIDE SEQUENCE [LARGE SCALE GENOMIC DNA]</scope>
    <source>
        <strain evidence="1 2">YG27</strain>
    </source>
</reference>
<evidence type="ECO:0000313" key="1">
    <source>
        <dbReference type="EMBL" id="MBX7500195.1"/>
    </source>
</evidence>
<evidence type="ECO:0008006" key="3">
    <source>
        <dbReference type="Google" id="ProtNLM"/>
    </source>
</evidence>
<dbReference type="EMBL" id="JAIGNU010000001">
    <property type="protein sequence ID" value="MBX7500195.1"/>
    <property type="molecule type" value="Genomic_DNA"/>
</dbReference>
<evidence type="ECO:0000313" key="2">
    <source>
        <dbReference type="Proteomes" id="UP000782554"/>
    </source>
</evidence>
<gene>
    <name evidence="1" type="ORF">K3181_01895</name>
</gene>
<dbReference type="RefSeq" id="WP_221600284.1">
    <property type="nucleotide sequence ID" value="NZ_JAIGNU010000001.1"/>
</dbReference>
<keyword evidence="2" id="KW-1185">Reference proteome</keyword>
<dbReference type="InterPro" id="IPR009050">
    <property type="entry name" value="Globin-like_sf"/>
</dbReference>
<comment type="caution">
    <text evidence="1">The sequence shown here is derived from an EMBL/GenBank/DDBJ whole genome shotgun (WGS) entry which is preliminary data.</text>
</comment>
<proteinExistence type="predicted"/>
<protein>
    <recommendedName>
        <fullName evidence="3">Globin family profile domain-containing protein</fullName>
    </recommendedName>
</protein>
<organism evidence="1 2">
    <name type="scientific">Qipengyuania mesophila</name>
    <dbReference type="NCBI Taxonomy" id="2867246"/>
    <lineage>
        <taxon>Bacteria</taxon>
        <taxon>Pseudomonadati</taxon>
        <taxon>Pseudomonadota</taxon>
        <taxon>Alphaproteobacteria</taxon>
        <taxon>Sphingomonadales</taxon>
        <taxon>Erythrobacteraceae</taxon>
        <taxon>Qipengyuania</taxon>
    </lineage>
</organism>
<dbReference type="SUPFAM" id="SSF46458">
    <property type="entry name" value="Globin-like"/>
    <property type="match status" value="1"/>
</dbReference>
<sequence length="158" mass="17777">MVLDRAALAQRSLERLVQVVGDITEPVLETYYARHPDARASFEHHGLGHTRELEGRMVAESLYLLLAWVEDPVRARIDHGTAIVHHNDTLLVTPHWYLGLVDATLEILLTTIPAEADDERALWLNVRAEFAAFVESLRSEFIRPGDGRPLPELKPSNG</sequence>
<accession>A0ABS7JRC3</accession>